<evidence type="ECO:0000313" key="7">
    <source>
        <dbReference type="EMBL" id="KAK4222719.1"/>
    </source>
</evidence>
<dbReference type="PRINTS" id="PR00755">
    <property type="entry name" value="AFLATOXINBRP"/>
</dbReference>
<name>A0AAN6YP54_9PEZI</name>
<dbReference type="GO" id="GO:0000981">
    <property type="term" value="F:DNA-binding transcription factor activity, RNA polymerase II-specific"/>
    <property type="evidence" value="ECO:0007669"/>
    <property type="project" value="InterPro"/>
</dbReference>
<protein>
    <recommendedName>
        <fullName evidence="6">Zn(2)-C6 fungal-type domain-containing protein</fullName>
    </recommendedName>
</protein>
<keyword evidence="3" id="KW-0804">Transcription</keyword>
<reference evidence="7" key="2">
    <citation type="submission" date="2023-05" db="EMBL/GenBank/DDBJ databases">
        <authorList>
            <consortium name="Lawrence Berkeley National Laboratory"/>
            <person name="Steindorff A."/>
            <person name="Hensen N."/>
            <person name="Bonometti L."/>
            <person name="Westerberg I."/>
            <person name="Brannstrom I.O."/>
            <person name="Guillou S."/>
            <person name="Cros-Aarteil S."/>
            <person name="Calhoun S."/>
            <person name="Haridas S."/>
            <person name="Kuo A."/>
            <person name="Mondo S."/>
            <person name="Pangilinan J."/>
            <person name="Riley R."/>
            <person name="Labutti K."/>
            <person name="Andreopoulos B."/>
            <person name="Lipzen A."/>
            <person name="Chen C."/>
            <person name="Yanf M."/>
            <person name="Daum C."/>
            <person name="Ng V."/>
            <person name="Clum A."/>
            <person name="Ohm R."/>
            <person name="Martin F."/>
            <person name="Silar P."/>
            <person name="Natvig D."/>
            <person name="Lalanne C."/>
            <person name="Gautier V."/>
            <person name="Ament-Velasquez S.L."/>
            <person name="Kruys A."/>
            <person name="Hutchinson M.I."/>
            <person name="Powell A.J."/>
            <person name="Barry K."/>
            <person name="Miller A.N."/>
            <person name="Grigoriev I.V."/>
            <person name="Debuchy R."/>
            <person name="Gladieux P."/>
            <person name="Thoren M.H."/>
            <person name="Johannesson H."/>
        </authorList>
    </citation>
    <scope>NUCLEOTIDE SEQUENCE</scope>
    <source>
        <strain evidence="7">CBS 990.96</strain>
    </source>
</reference>
<feature type="region of interest" description="Disordered" evidence="5">
    <location>
        <begin position="56"/>
        <end position="94"/>
    </location>
</feature>
<feature type="domain" description="Zn(2)-C6 fungal-type" evidence="6">
    <location>
        <begin position="16"/>
        <end position="46"/>
    </location>
</feature>
<keyword evidence="8" id="KW-1185">Reference proteome</keyword>
<evidence type="ECO:0000256" key="2">
    <source>
        <dbReference type="ARBA" id="ARBA00023125"/>
    </source>
</evidence>
<organism evidence="7 8">
    <name type="scientific">Podospora fimiseda</name>
    <dbReference type="NCBI Taxonomy" id="252190"/>
    <lineage>
        <taxon>Eukaryota</taxon>
        <taxon>Fungi</taxon>
        <taxon>Dikarya</taxon>
        <taxon>Ascomycota</taxon>
        <taxon>Pezizomycotina</taxon>
        <taxon>Sordariomycetes</taxon>
        <taxon>Sordariomycetidae</taxon>
        <taxon>Sordariales</taxon>
        <taxon>Podosporaceae</taxon>
        <taxon>Podospora</taxon>
    </lineage>
</organism>
<dbReference type="AlphaFoldDB" id="A0AAN6YP54"/>
<dbReference type="PANTHER" id="PTHR31069:SF31">
    <property type="entry name" value="MONODICTYPHENONE CLUSTER TRANSCRIPTION FACTOR-RELATED"/>
    <property type="match status" value="1"/>
</dbReference>
<reference evidence="7" key="1">
    <citation type="journal article" date="2023" name="Mol. Phylogenet. Evol.">
        <title>Genome-scale phylogeny and comparative genomics of the fungal order Sordariales.</title>
        <authorList>
            <person name="Hensen N."/>
            <person name="Bonometti L."/>
            <person name="Westerberg I."/>
            <person name="Brannstrom I.O."/>
            <person name="Guillou S."/>
            <person name="Cros-Aarteil S."/>
            <person name="Calhoun S."/>
            <person name="Haridas S."/>
            <person name="Kuo A."/>
            <person name="Mondo S."/>
            <person name="Pangilinan J."/>
            <person name="Riley R."/>
            <person name="LaButti K."/>
            <person name="Andreopoulos B."/>
            <person name="Lipzen A."/>
            <person name="Chen C."/>
            <person name="Yan M."/>
            <person name="Daum C."/>
            <person name="Ng V."/>
            <person name="Clum A."/>
            <person name="Steindorff A."/>
            <person name="Ohm R.A."/>
            <person name="Martin F."/>
            <person name="Silar P."/>
            <person name="Natvig D.O."/>
            <person name="Lalanne C."/>
            <person name="Gautier V."/>
            <person name="Ament-Velasquez S.L."/>
            <person name="Kruys A."/>
            <person name="Hutchinson M.I."/>
            <person name="Powell A.J."/>
            <person name="Barry K."/>
            <person name="Miller A.N."/>
            <person name="Grigoriev I.V."/>
            <person name="Debuchy R."/>
            <person name="Gladieux P."/>
            <person name="Hiltunen Thoren M."/>
            <person name="Johannesson H."/>
        </authorList>
    </citation>
    <scope>NUCLEOTIDE SEQUENCE</scope>
    <source>
        <strain evidence="7">CBS 990.96</strain>
    </source>
</reference>
<feature type="region of interest" description="Disordered" evidence="5">
    <location>
        <begin position="272"/>
        <end position="310"/>
    </location>
</feature>
<dbReference type="PROSITE" id="PS50048">
    <property type="entry name" value="ZN2_CY6_FUNGAL_2"/>
    <property type="match status" value="1"/>
</dbReference>
<dbReference type="InterPro" id="IPR001138">
    <property type="entry name" value="Zn2Cys6_DnaBD"/>
</dbReference>
<dbReference type="InterPro" id="IPR036864">
    <property type="entry name" value="Zn2-C6_fun-type_DNA-bd_sf"/>
</dbReference>
<dbReference type="Pfam" id="PF00172">
    <property type="entry name" value="Zn_clus"/>
    <property type="match status" value="1"/>
</dbReference>
<keyword evidence="1" id="KW-0805">Transcription regulation</keyword>
<evidence type="ECO:0000256" key="5">
    <source>
        <dbReference type="SAM" id="MobiDB-lite"/>
    </source>
</evidence>
<evidence type="ECO:0000256" key="3">
    <source>
        <dbReference type="ARBA" id="ARBA00023163"/>
    </source>
</evidence>
<dbReference type="SMART" id="SM00066">
    <property type="entry name" value="GAL4"/>
    <property type="match status" value="1"/>
</dbReference>
<keyword evidence="4" id="KW-0539">Nucleus</keyword>
<comment type="caution">
    <text evidence="7">The sequence shown here is derived from an EMBL/GenBank/DDBJ whole genome shotgun (WGS) entry which is preliminary data.</text>
</comment>
<dbReference type="Gene3D" id="4.10.240.10">
    <property type="entry name" value="Zn(2)-C6 fungal-type DNA-binding domain"/>
    <property type="match status" value="1"/>
</dbReference>
<dbReference type="CDD" id="cd00067">
    <property type="entry name" value="GAL4"/>
    <property type="match status" value="1"/>
</dbReference>
<accession>A0AAN6YP54</accession>
<dbReference type="PANTHER" id="PTHR31069">
    <property type="entry name" value="OLEATE-ACTIVATED TRANSCRIPTION FACTOR 1-RELATED"/>
    <property type="match status" value="1"/>
</dbReference>
<dbReference type="EMBL" id="MU865457">
    <property type="protein sequence ID" value="KAK4222719.1"/>
    <property type="molecule type" value="Genomic_DNA"/>
</dbReference>
<dbReference type="SUPFAM" id="SSF57701">
    <property type="entry name" value="Zn2/Cys6 DNA-binding domain"/>
    <property type="match status" value="1"/>
</dbReference>
<evidence type="ECO:0000313" key="8">
    <source>
        <dbReference type="Proteomes" id="UP001301958"/>
    </source>
</evidence>
<gene>
    <name evidence="7" type="ORF">QBC38DRAFT_460101</name>
</gene>
<dbReference type="GO" id="GO:0008270">
    <property type="term" value="F:zinc ion binding"/>
    <property type="evidence" value="ECO:0007669"/>
    <property type="project" value="InterPro"/>
</dbReference>
<dbReference type="Proteomes" id="UP001301958">
    <property type="component" value="Unassembled WGS sequence"/>
</dbReference>
<proteinExistence type="predicted"/>
<feature type="compositionally biased region" description="Basic residues" evidence="5">
    <location>
        <begin position="274"/>
        <end position="286"/>
    </location>
</feature>
<keyword evidence="2" id="KW-0238">DNA-binding</keyword>
<evidence type="ECO:0000259" key="6">
    <source>
        <dbReference type="PROSITE" id="PS50048"/>
    </source>
</evidence>
<dbReference type="GO" id="GO:0003677">
    <property type="term" value="F:DNA binding"/>
    <property type="evidence" value="ECO:0007669"/>
    <property type="project" value="UniProtKB-KW"/>
</dbReference>
<dbReference type="InterPro" id="IPR050675">
    <property type="entry name" value="OAF3"/>
</dbReference>
<sequence length="412" mass="45351">MSDVQVDGKAPKLRASCDNCNESKVRCSQQKPTCRRCARHGVICIYGLSRRSHRMAPRVGELQAPPSVDGSNKGRDDRSRTGSTDPGSSWDAIAVDSTPTAATVVPIDFGATDMDFVGQFDVDDWQFSEATTAFDLSLASFDPAIFDSFKPISSTIKLPPPAFSPTCTAFADGDRPDSLYPPPSTDCSQCDCNHTVVKQLLSLSVACIQTKADQVSMDAQFAQLRQSINVVEDWLNCRCGAHESMAIMTTSVLIGQIIEGFEFLLTNANNNTNSRHHHHNHHHHYHPNRERNNPATTTTTTTTTESVESNTRSSSIDSIFTFTPPNSTAVPRLSWGMLQIEPDEEVELRQYMLRMQLRKLQSVIKKLTPRLAAAGGNNGNSGHSAQIMICQGVRMWLTQKVESLRVSTCNES</sequence>
<evidence type="ECO:0000256" key="1">
    <source>
        <dbReference type="ARBA" id="ARBA00023015"/>
    </source>
</evidence>
<evidence type="ECO:0000256" key="4">
    <source>
        <dbReference type="ARBA" id="ARBA00023242"/>
    </source>
</evidence>